<evidence type="ECO:0000313" key="5">
    <source>
        <dbReference type="Proteomes" id="UP000800200"/>
    </source>
</evidence>
<dbReference type="PROSITE" id="PS00463">
    <property type="entry name" value="ZN2_CY6_FUNGAL_1"/>
    <property type="match status" value="1"/>
</dbReference>
<reference evidence="4" key="1">
    <citation type="journal article" date="2020" name="Stud. Mycol.">
        <title>101 Dothideomycetes genomes: a test case for predicting lifestyles and emergence of pathogens.</title>
        <authorList>
            <person name="Haridas S."/>
            <person name="Albert R."/>
            <person name="Binder M."/>
            <person name="Bloem J."/>
            <person name="Labutti K."/>
            <person name="Salamov A."/>
            <person name="Andreopoulos B."/>
            <person name="Baker S."/>
            <person name="Barry K."/>
            <person name="Bills G."/>
            <person name="Bluhm B."/>
            <person name="Cannon C."/>
            <person name="Castanera R."/>
            <person name="Culley D."/>
            <person name="Daum C."/>
            <person name="Ezra D."/>
            <person name="Gonzalez J."/>
            <person name="Henrissat B."/>
            <person name="Kuo A."/>
            <person name="Liang C."/>
            <person name="Lipzen A."/>
            <person name="Lutzoni F."/>
            <person name="Magnuson J."/>
            <person name="Mondo S."/>
            <person name="Nolan M."/>
            <person name="Ohm R."/>
            <person name="Pangilinan J."/>
            <person name="Park H.-J."/>
            <person name="Ramirez L."/>
            <person name="Alfaro M."/>
            <person name="Sun H."/>
            <person name="Tritt A."/>
            <person name="Yoshinaga Y."/>
            <person name="Zwiers L.-H."/>
            <person name="Turgeon B."/>
            <person name="Goodwin S."/>
            <person name="Spatafora J."/>
            <person name="Crous P."/>
            <person name="Grigoriev I."/>
        </authorList>
    </citation>
    <scope>NUCLEOTIDE SEQUENCE</scope>
    <source>
        <strain evidence="4">CBS 207.26</strain>
    </source>
</reference>
<evidence type="ECO:0000256" key="1">
    <source>
        <dbReference type="ARBA" id="ARBA00023242"/>
    </source>
</evidence>
<dbReference type="Gene3D" id="4.10.240.10">
    <property type="entry name" value="Zn(2)-C6 fungal-type DNA-binding domain"/>
    <property type="match status" value="1"/>
</dbReference>
<dbReference type="InterPro" id="IPR021858">
    <property type="entry name" value="Fun_TF"/>
</dbReference>
<dbReference type="AlphaFoldDB" id="A0A6A6DHZ5"/>
<dbReference type="GO" id="GO:0001228">
    <property type="term" value="F:DNA-binding transcription activator activity, RNA polymerase II-specific"/>
    <property type="evidence" value="ECO:0007669"/>
    <property type="project" value="TreeGrafter"/>
</dbReference>
<dbReference type="Pfam" id="PF00172">
    <property type="entry name" value="Zn_clus"/>
    <property type="match status" value="1"/>
</dbReference>
<feature type="compositionally biased region" description="Polar residues" evidence="2">
    <location>
        <begin position="62"/>
        <end position="89"/>
    </location>
</feature>
<evidence type="ECO:0000259" key="3">
    <source>
        <dbReference type="PROSITE" id="PS50048"/>
    </source>
</evidence>
<dbReference type="Proteomes" id="UP000800200">
    <property type="component" value="Unassembled WGS sequence"/>
</dbReference>
<proteinExistence type="predicted"/>
<dbReference type="SUPFAM" id="SSF57701">
    <property type="entry name" value="Zn2/Cys6 DNA-binding domain"/>
    <property type="match status" value="1"/>
</dbReference>
<evidence type="ECO:0000256" key="2">
    <source>
        <dbReference type="SAM" id="MobiDB-lite"/>
    </source>
</evidence>
<dbReference type="InterPro" id="IPR036864">
    <property type="entry name" value="Zn2-C6_fun-type_DNA-bd_sf"/>
</dbReference>
<dbReference type="InterPro" id="IPR053157">
    <property type="entry name" value="Sterol_Uptake_Regulator"/>
</dbReference>
<keyword evidence="1" id="KW-0539">Nucleus</keyword>
<protein>
    <recommendedName>
        <fullName evidence="3">Zn(2)-C6 fungal-type domain-containing protein</fullName>
    </recommendedName>
</protein>
<accession>A0A6A6DHZ5</accession>
<feature type="domain" description="Zn(2)-C6 fungal-type" evidence="3">
    <location>
        <begin position="11"/>
        <end position="40"/>
    </location>
</feature>
<dbReference type="GO" id="GO:0008270">
    <property type="term" value="F:zinc ion binding"/>
    <property type="evidence" value="ECO:0007669"/>
    <property type="project" value="InterPro"/>
</dbReference>
<dbReference type="InterPro" id="IPR001138">
    <property type="entry name" value="Zn2Cys6_DnaBD"/>
</dbReference>
<sequence length="372" mass="40339">PRLGSKKSRNGCKHCKARRVKCDEQMPCANCSKYGVECSLLTAPIPFNTNAQASMNYEPVTGTESETPSQASTQASPDTQSSISVTPSPSHLPGIGYAPSPATSGETGGWMADLELMHHYTAHAWNTMPGVDQAKQTWGYGVPQEAFRHNFLMHCILAFSAYHLAYINPSARHKYRLLASTHQTAAITGINRVLPDINAANCHALWAAASLITLNAFADSSSNSLDALVEIFYLLRGMNTILNTSEPLIHTGPFAVILRQATDNPKPPPLVSSFLVELQSFAVGTSESSPAVSRAAVDLRDSLQFGIDHSGYPTMRAVMLWPVKLDAEFIEAIKVGQDAATGELLARYLQILGYAGAEWWFLAGWQNISLDS</sequence>
<evidence type="ECO:0000313" key="4">
    <source>
        <dbReference type="EMBL" id="KAF2178032.1"/>
    </source>
</evidence>
<gene>
    <name evidence="4" type="ORF">K469DRAFT_601024</name>
</gene>
<feature type="region of interest" description="Disordered" evidence="2">
    <location>
        <begin position="59"/>
        <end position="104"/>
    </location>
</feature>
<keyword evidence="5" id="KW-1185">Reference proteome</keyword>
<organism evidence="4 5">
    <name type="scientific">Zopfia rhizophila CBS 207.26</name>
    <dbReference type="NCBI Taxonomy" id="1314779"/>
    <lineage>
        <taxon>Eukaryota</taxon>
        <taxon>Fungi</taxon>
        <taxon>Dikarya</taxon>
        <taxon>Ascomycota</taxon>
        <taxon>Pezizomycotina</taxon>
        <taxon>Dothideomycetes</taxon>
        <taxon>Dothideomycetes incertae sedis</taxon>
        <taxon>Zopfiaceae</taxon>
        <taxon>Zopfia</taxon>
    </lineage>
</organism>
<dbReference type="PANTHER" id="PTHR47784">
    <property type="entry name" value="STEROL UPTAKE CONTROL PROTEIN 2"/>
    <property type="match status" value="1"/>
</dbReference>
<dbReference type="OrthoDB" id="3546279at2759"/>
<feature type="non-terminal residue" evidence="4">
    <location>
        <position position="1"/>
    </location>
</feature>
<dbReference type="PANTHER" id="PTHR47784:SF5">
    <property type="entry name" value="STEROL UPTAKE CONTROL PROTEIN 2"/>
    <property type="match status" value="1"/>
</dbReference>
<dbReference type="SMART" id="SM00066">
    <property type="entry name" value="GAL4"/>
    <property type="match status" value="1"/>
</dbReference>
<name>A0A6A6DHZ5_9PEZI</name>
<dbReference type="PROSITE" id="PS50048">
    <property type="entry name" value="ZN2_CY6_FUNGAL_2"/>
    <property type="match status" value="1"/>
</dbReference>
<dbReference type="EMBL" id="ML994679">
    <property type="protein sequence ID" value="KAF2178032.1"/>
    <property type="molecule type" value="Genomic_DNA"/>
</dbReference>
<dbReference type="Pfam" id="PF11951">
    <property type="entry name" value="Fungal_trans_2"/>
    <property type="match status" value="1"/>
</dbReference>